<accession>A0ABT7GKU3</accession>
<organism evidence="3 4">
    <name type="scientific">Streptomyces katrae</name>
    <dbReference type="NCBI Taxonomy" id="68223"/>
    <lineage>
        <taxon>Bacteria</taxon>
        <taxon>Bacillati</taxon>
        <taxon>Actinomycetota</taxon>
        <taxon>Actinomycetes</taxon>
        <taxon>Kitasatosporales</taxon>
        <taxon>Streptomycetaceae</taxon>
        <taxon>Streptomyces</taxon>
    </lineage>
</organism>
<gene>
    <name evidence="3" type="ORF">QEZ40_000075</name>
</gene>
<evidence type="ECO:0000259" key="2">
    <source>
        <dbReference type="SMART" id="SM00860"/>
    </source>
</evidence>
<feature type="region of interest" description="Disordered" evidence="1">
    <location>
        <begin position="380"/>
        <end position="407"/>
    </location>
</feature>
<dbReference type="Proteomes" id="UP001223390">
    <property type="component" value="Unassembled WGS sequence"/>
</dbReference>
<comment type="caution">
    <text evidence="3">The sequence shown here is derived from an EMBL/GenBank/DDBJ whole genome shotgun (WGS) entry which is preliminary data.</text>
</comment>
<dbReference type="RefSeq" id="WP_285340118.1">
    <property type="nucleotide sequence ID" value="NZ_JASITI010000001.1"/>
</dbReference>
<dbReference type="SUPFAM" id="SSF160631">
    <property type="entry name" value="SMI1/KNR4-like"/>
    <property type="match status" value="1"/>
</dbReference>
<feature type="compositionally biased region" description="Low complexity" evidence="1">
    <location>
        <begin position="398"/>
        <end position="407"/>
    </location>
</feature>
<protein>
    <submittedName>
        <fullName evidence="3">SMI1/KNR4 family protein</fullName>
    </submittedName>
</protein>
<evidence type="ECO:0000256" key="1">
    <source>
        <dbReference type="SAM" id="MobiDB-lite"/>
    </source>
</evidence>
<evidence type="ECO:0000313" key="4">
    <source>
        <dbReference type="Proteomes" id="UP001223390"/>
    </source>
</evidence>
<dbReference type="EMBL" id="JASITI010000001">
    <property type="protein sequence ID" value="MDK9494207.1"/>
    <property type="molecule type" value="Genomic_DNA"/>
</dbReference>
<dbReference type="InterPro" id="IPR018958">
    <property type="entry name" value="Knr4/Smi1-like_dom"/>
</dbReference>
<feature type="domain" description="Knr4/Smi1-like" evidence="2">
    <location>
        <begin position="38"/>
        <end position="188"/>
    </location>
</feature>
<feature type="compositionally biased region" description="Acidic residues" evidence="1">
    <location>
        <begin position="105"/>
        <end position="130"/>
    </location>
</feature>
<keyword evidence="4" id="KW-1185">Reference proteome</keyword>
<proteinExistence type="predicted"/>
<dbReference type="Gene3D" id="3.40.1580.10">
    <property type="entry name" value="SMI1/KNR4-like"/>
    <property type="match status" value="1"/>
</dbReference>
<sequence>MQIDDWEPFLRTWSAERETAMRALEPSEPPLGWLGFDPAPPERIAALEARLGAPLPPSYRSFLEVTDGWRWAGEFVYLLAPAAEVGPMRELTGHLFEMLSEWEQEDLKEDLDEEEEDEEEDLDDGDEEPYESERWGRTVQISLDGDQTWLMLDPGDVNAAGEWAAYRYSSWSGEGPERHESFADLMYAEFQGFHALRKPDGETRRGLAARVERARADLLAGRAAEAERALEEAREFGYGPATVYLFQIRALRGEHYMLPDARSELAQGDPLLGHAVLPVLAVIAEGDPRPHRPEDPELDGYRRRYRDGVHRAWEDGALERARDLARWGDPEEAWRVLAEEALPRWRPVGDGHVLPVELMADPFLRPLVTSERAARILATPRPGTAVPAGPGPAGPGDPGSLLESGPGPSSRWIGFARGTTPRELALRLGADPDSVGPCLGSTGSGRHSAYEDRDRLGVLHVGVAEDGWSFALEADTGRAEPGGAPFAGVELWRESPAGPVQFRYADPKGRVVWSLTAPPGAPYDPEGPLERGGSEPGLLDAELAAAGLLRADGRVPGRDPGLVAAVARHFGLRPTPGTSRLELLPVLRVPRTPRRPGDACWERS</sequence>
<dbReference type="Pfam" id="PF09346">
    <property type="entry name" value="SMI1_KNR4"/>
    <property type="match status" value="1"/>
</dbReference>
<name>A0ABT7GKU3_9ACTN</name>
<evidence type="ECO:0000313" key="3">
    <source>
        <dbReference type="EMBL" id="MDK9494207.1"/>
    </source>
</evidence>
<dbReference type="SMART" id="SM00860">
    <property type="entry name" value="SMI1_KNR4"/>
    <property type="match status" value="1"/>
</dbReference>
<dbReference type="InterPro" id="IPR037883">
    <property type="entry name" value="Knr4/Smi1-like_sf"/>
</dbReference>
<feature type="region of interest" description="Disordered" evidence="1">
    <location>
        <begin position="105"/>
        <end position="137"/>
    </location>
</feature>
<reference evidence="3 4" key="1">
    <citation type="submission" date="2023-05" db="EMBL/GenBank/DDBJ databases">
        <title>Sequencing and Assembly of Streptomyces sp. NP73.</title>
        <authorList>
            <person name="Konwar A.N."/>
            <person name="Saikia K."/>
            <person name="Thakur D."/>
        </authorList>
    </citation>
    <scope>NUCLEOTIDE SEQUENCE [LARGE SCALE GENOMIC DNA]</scope>
    <source>
        <strain evidence="3 4">NP73</strain>
    </source>
</reference>